<dbReference type="SMART" id="SM00020">
    <property type="entry name" value="Tryp_SPc"/>
    <property type="match status" value="1"/>
</dbReference>
<dbReference type="CDD" id="cd00190">
    <property type="entry name" value="Tryp_SPc"/>
    <property type="match status" value="1"/>
</dbReference>
<reference evidence="6" key="3">
    <citation type="submission" date="2025-09" db="UniProtKB">
        <authorList>
            <consortium name="Ensembl"/>
        </authorList>
    </citation>
    <scope>IDENTIFICATION</scope>
</reference>
<sequence length="308" mass="34955">HRHIMTHYDRIACFLYFDSCASHEILVVLIRPFTVFLGCGERPVMGPPSGSRVVGGHFAVKGAWPWQVSIQWMSSHICGGSILNHLWILSAAHCFNKSYSTLQVVAGLHSLSKIGSTAQIRSVERIIKHEDYDETSFENDIALLQLQHPLFFTTHVQPVCTLRNEREERDLSFSSCFVSGWGSTVFKGSLVDTLREAEVELIDTETCNQQDWHSGHVSDNMVCAGRERGGTDTCQVMFVTHTLKYNINKNTILIKLIKQLFNTFCDKNVYLNYYSLLLNNNCFFFFTKTVVPKISVNEPQAYVLLCDS</sequence>
<dbReference type="Pfam" id="PF00089">
    <property type="entry name" value="Trypsin"/>
    <property type="match status" value="1"/>
</dbReference>
<dbReference type="PROSITE" id="PS50240">
    <property type="entry name" value="TRYPSIN_DOM"/>
    <property type="match status" value="1"/>
</dbReference>
<dbReference type="GO" id="GO:0004252">
    <property type="term" value="F:serine-type endopeptidase activity"/>
    <property type="evidence" value="ECO:0007669"/>
    <property type="project" value="InterPro"/>
</dbReference>
<dbReference type="Gene3D" id="2.40.10.10">
    <property type="entry name" value="Trypsin-like serine proteases"/>
    <property type="match status" value="1"/>
</dbReference>
<evidence type="ECO:0000256" key="4">
    <source>
        <dbReference type="ARBA" id="ARBA00023157"/>
    </source>
</evidence>
<dbReference type="InterPro" id="IPR001254">
    <property type="entry name" value="Trypsin_dom"/>
</dbReference>
<dbReference type="OMA" id="PLQCYSQ"/>
<reference evidence="6" key="2">
    <citation type="submission" date="2025-08" db="UniProtKB">
        <authorList>
            <consortium name="Ensembl"/>
        </authorList>
    </citation>
    <scope>IDENTIFICATION</scope>
</reference>
<dbReference type="PANTHER" id="PTHR24252">
    <property type="entry name" value="ACROSIN-RELATED"/>
    <property type="match status" value="1"/>
</dbReference>
<evidence type="ECO:0000256" key="1">
    <source>
        <dbReference type="ARBA" id="ARBA00022670"/>
    </source>
</evidence>
<evidence type="ECO:0000313" key="6">
    <source>
        <dbReference type="Ensembl" id="ENSPNAP00000018624.2"/>
    </source>
</evidence>
<dbReference type="GeneTree" id="ENSGT00940000165418"/>
<dbReference type="FunFam" id="2.40.10.10:FF:000007">
    <property type="entry name" value="Transmembrane serine protease 7"/>
    <property type="match status" value="1"/>
</dbReference>
<dbReference type="AlphaFoldDB" id="A0A3B4D6R8"/>
<dbReference type="GO" id="GO:0006508">
    <property type="term" value="P:proteolysis"/>
    <property type="evidence" value="ECO:0007669"/>
    <property type="project" value="UniProtKB-KW"/>
</dbReference>
<dbReference type="PANTHER" id="PTHR24252:SF8">
    <property type="entry name" value="ACROSIN"/>
    <property type="match status" value="1"/>
</dbReference>
<organism evidence="6 7">
    <name type="scientific">Pygocentrus nattereri</name>
    <name type="common">Red-bellied piranha</name>
    <dbReference type="NCBI Taxonomy" id="42514"/>
    <lineage>
        <taxon>Eukaryota</taxon>
        <taxon>Metazoa</taxon>
        <taxon>Chordata</taxon>
        <taxon>Craniata</taxon>
        <taxon>Vertebrata</taxon>
        <taxon>Euteleostomi</taxon>
        <taxon>Actinopterygii</taxon>
        <taxon>Neopterygii</taxon>
        <taxon>Teleostei</taxon>
        <taxon>Ostariophysi</taxon>
        <taxon>Characiformes</taxon>
        <taxon>Characoidei</taxon>
        <taxon>Pygocentrus</taxon>
    </lineage>
</organism>
<feature type="domain" description="Peptidase S1" evidence="5">
    <location>
        <begin position="53"/>
        <end position="235"/>
    </location>
</feature>
<dbReference type="InterPro" id="IPR043504">
    <property type="entry name" value="Peptidase_S1_PA_chymotrypsin"/>
</dbReference>
<dbReference type="Ensembl" id="ENSPNAT00000027908.2">
    <property type="protein sequence ID" value="ENSPNAP00000018624.2"/>
    <property type="gene ID" value="ENSPNAG00000025077.2"/>
</dbReference>
<protein>
    <recommendedName>
        <fullName evidence="5">Peptidase S1 domain-containing protein</fullName>
    </recommendedName>
</protein>
<keyword evidence="2" id="KW-0378">Hydrolase</keyword>
<accession>A0A3B4D6R8</accession>
<dbReference type="STRING" id="42514.ENSPNAP00000018624"/>
<evidence type="ECO:0000259" key="5">
    <source>
        <dbReference type="PROSITE" id="PS50240"/>
    </source>
</evidence>
<evidence type="ECO:0000256" key="2">
    <source>
        <dbReference type="ARBA" id="ARBA00022801"/>
    </source>
</evidence>
<dbReference type="InterPro" id="IPR009003">
    <property type="entry name" value="Peptidase_S1_PA"/>
</dbReference>
<dbReference type="PRINTS" id="PR00722">
    <property type="entry name" value="CHYMOTRYPSIN"/>
</dbReference>
<dbReference type="PROSITE" id="PS00134">
    <property type="entry name" value="TRYPSIN_HIS"/>
    <property type="match status" value="1"/>
</dbReference>
<keyword evidence="1" id="KW-0645">Protease</keyword>
<keyword evidence="3" id="KW-0720">Serine protease</keyword>
<dbReference type="SUPFAM" id="SSF50494">
    <property type="entry name" value="Trypsin-like serine proteases"/>
    <property type="match status" value="1"/>
</dbReference>
<evidence type="ECO:0000313" key="7">
    <source>
        <dbReference type="Proteomes" id="UP001501920"/>
    </source>
</evidence>
<dbReference type="InterPro" id="IPR018114">
    <property type="entry name" value="TRYPSIN_HIS"/>
</dbReference>
<name>A0A3B4D6R8_PYGNA</name>
<proteinExistence type="predicted"/>
<keyword evidence="4" id="KW-1015">Disulfide bond</keyword>
<evidence type="ECO:0000256" key="3">
    <source>
        <dbReference type="ARBA" id="ARBA00022825"/>
    </source>
</evidence>
<dbReference type="InterPro" id="IPR001314">
    <property type="entry name" value="Peptidase_S1A"/>
</dbReference>
<dbReference type="Proteomes" id="UP001501920">
    <property type="component" value="Chromosome 9"/>
</dbReference>
<reference evidence="6 7" key="1">
    <citation type="submission" date="2020-10" db="EMBL/GenBank/DDBJ databases">
        <title>Pygocentrus nattereri (red-bellied piranha) genome, fPygNat1, primary haplotype.</title>
        <authorList>
            <person name="Myers G."/>
            <person name="Meyer A."/>
            <person name="Karagic N."/>
            <person name="Pippel M."/>
            <person name="Winkler S."/>
            <person name="Tracey A."/>
            <person name="Wood J."/>
            <person name="Formenti G."/>
            <person name="Howe K."/>
            <person name="Fedrigo O."/>
            <person name="Jarvis E.D."/>
        </authorList>
    </citation>
    <scope>NUCLEOTIDE SEQUENCE [LARGE SCALE GENOMIC DNA]</scope>
</reference>
<keyword evidence="7" id="KW-1185">Reference proteome</keyword>